<protein>
    <recommendedName>
        <fullName evidence="2">Thioredoxin domain-containing protein</fullName>
    </recommendedName>
</protein>
<organism evidence="1">
    <name type="scientific">marine sediment metagenome</name>
    <dbReference type="NCBI Taxonomy" id="412755"/>
    <lineage>
        <taxon>unclassified sequences</taxon>
        <taxon>metagenomes</taxon>
        <taxon>ecological metagenomes</taxon>
    </lineage>
</organism>
<gene>
    <name evidence="1" type="ORF">LCGC14_0533370</name>
</gene>
<evidence type="ECO:0000313" key="1">
    <source>
        <dbReference type="EMBL" id="KKN60287.1"/>
    </source>
</evidence>
<name>A0A0F9SDC3_9ZZZZ</name>
<sequence length="183" mass="20532">MRKIVIGALSVLLLACSGTPGIEAKEPTQTVEIIPTADPKPELKEPELKELEWKPFNTETRKMLTDTGYCALLYFGSNNEKFGEGSADMEETFKDQNVVKLISGAFVPVRFPVDECLEQEDCIDVLKGLDIKGFPTTVLVFSGEESVMLYGEGYMNAKRCEEFLFFQKELYDECKSLMKGTND</sequence>
<dbReference type="PROSITE" id="PS51257">
    <property type="entry name" value="PROKAR_LIPOPROTEIN"/>
    <property type="match status" value="1"/>
</dbReference>
<dbReference type="EMBL" id="LAZR01000700">
    <property type="protein sequence ID" value="KKN60287.1"/>
    <property type="molecule type" value="Genomic_DNA"/>
</dbReference>
<dbReference type="Gene3D" id="3.40.30.10">
    <property type="entry name" value="Glutaredoxin"/>
    <property type="match status" value="1"/>
</dbReference>
<proteinExistence type="predicted"/>
<comment type="caution">
    <text evidence="1">The sequence shown here is derived from an EMBL/GenBank/DDBJ whole genome shotgun (WGS) entry which is preliminary data.</text>
</comment>
<accession>A0A0F9SDC3</accession>
<evidence type="ECO:0008006" key="2">
    <source>
        <dbReference type="Google" id="ProtNLM"/>
    </source>
</evidence>
<reference evidence="1" key="1">
    <citation type="journal article" date="2015" name="Nature">
        <title>Complex archaea that bridge the gap between prokaryotes and eukaryotes.</title>
        <authorList>
            <person name="Spang A."/>
            <person name="Saw J.H."/>
            <person name="Jorgensen S.L."/>
            <person name="Zaremba-Niedzwiedzka K."/>
            <person name="Martijn J."/>
            <person name="Lind A.E."/>
            <person name="van Eijk R."/>
            <person name="Schleper C."/>
            <person name="Guy L."/>
            <person name="Ettema T.J."/>
        </authorList>
    </citation>
    <scope>NUCLEOTIDE SEQUENCE</scope>
</reference>
<dbReference type="AlphaFoldDB" id="A0A0F9SDC3"/>